<dbReference type="InterPro" id="IPR037235">
    <property type="entry name" value="TRCF-like_C_D7"/>
</dbReference>
<dbReference type="Pfam" id="PF02559">
    <property type="entry name" value="CarD_TRCF_RID"/>
    <property type="match status" value="1"/>
</dbReference>
<dbReference type="InterPro" id="IPR001650">
    <property type="entry name" value="Helicase_C-like"/>
</dbReference>
<proteinExistence type="predicted"/>
<organism evidence="11 12">
    <name type="scientific">Coprothermobacter proteolyticus (strain ATCC 35245 / DSM 5265 / OCM 4 / BT)</name>
    <dbReference type="NCBI Taxonomy" id="309798"/>
    <lineage>
        <taxon>Bacteria</taxon>
        <taxon>Pseudomonadati</taxon>
        <taxon>Coprothermobacterota</taxon>
        <taxon>Coprothermobacteria</taxon>
        <taxon>Coprothermobacterales</taxon>
        <taxon>Coprothermobacteraceae</taxon>
        <taxon>Coprothermobacter</taxon>
    </lineage>
</organism>
<reference evidence="12" key="1">
    <citation type="submission" date="2008-08" db="EMBL/GenBank/DDBJ databases">
        <title>The complete genome sequence of Coprothermobacter proteolyticus strain ATCC 5245 / DSM 5265 / BT.</title>
        <authorList>
            <person name="Dodson R.J."/>
            <person name="Durkin A.S."/>
            <person name="Wu M."/>
            <person name="Eisen J."/>
            <person name="Sutton G."/>
        </authorList>
    </citation>
    <scope>NUCLEOTIDE SEQUENCE [LARGE SCALE GENOMIC DNA]</scope>
    <source>
        <strain evidence="12">ATCC 35245 / DSM 5265 / OCM 4 / BT</strain>
    </source>
</reference>
<feature type="domain" description="Helicase C-terminal" evidence="10">
    <location>
        <begin position="532"/>
        <end position="686"/>
    </location>
</feature>
<dbReference type="PANTHER" id="PTHR47964:SF1">
    <property type="entry name" value="ATP-DEPENDENT DNA HELICASE HOMOLOG RECG, CHLOROPLASTIC"/>
    <property type="match status" value="1"/>
</dbReference>
<dbReference type="InterPro" id="IPR005118">
    <property type="entry name" value="TRCF_C"/>
</dbReference>
<dbReference type="InterPro" id="IPR027417">
    <property type="entry name" value="P-loop_NTPase"/>
</dbReference>
<evidence type="ECO:0000313" key="12">
    <source>
        <dbReference type="Proteomes" id="UP000001732"/>
    </source>
</evidence>
<dbReference type="eggNOG" id="COG1197">
    <property type="taxonomic scope" value="Bacteria"/>
</dbReference>
<dbReference type="InterPro" id="IPR011545">
    <property type="entry name" value="DEAD/DEAH_box_helicase_dom"/>
</dbReference>
<dbReference type="Gene3D" id="3.90.1150.50">
    <property type="entry name" value="Transcription-repair-coupling factor, D7 domain"/>
    <property type="match status" value="1"/>
</dbReference>
<dbReference type="GO" id="GO:0003678">
    <property type="term" value="F:DNA helicase activity"/>
    <property type="evidence" value="ECO:0007669"/>
    <property type="project" value="TreeGrafter"/>
</dbReference>
<dbReference type="GO" id="GO:0005524">
    <property type="term" value="F:ATP binding"/>
    <property type="evidence" value="ECO:0007669"/>
    <property type="project" value="UniProtKB-KW"/>
</dbReference>
<evidence type="ECO:0000256" key="8">
    <source>
        <dbReference type="ARBA" id="ARBA00023204"/>
    </source>
</evidence>
<dbReference type="Pfam" id="PF00270">
    <property type="entry name" value="DEAD"/>
    <property type="match status" value="1"/>
</dbReference>
<dbReference type="PROSITE" id="PS51192">
    <property type="entry name" value="HELICASE_ATP_BIND_1"/>
    <property type="match status" value="1"/>
</dbReference>
<dbReference type="Pfam" id="PF17757">
    <property type="entry name" value="UvrB_inter"/>
    <property type="match status" value="1"/>
</dbReference>
<keyword evidence="4 11" id="KW-0378">Hydrolase</keyword>
<keyword evidence="6" id="KW-0067">ATP-binding</keyword>
<dbReference type="SMART" id="SM00487">
    <property type="entry name" value="DEXDc"/>
    <property type="match status" value="1"/>
</dbReference>
<dbReference type="InterPro" id="IPR047112">
    <property type="entry name" value="RecG/Mfd"/>
</dbReference>
<dbReference type="GO" id="GO:0003677">
    <property type="term" value="F:DNA binding"/>
    <property type="evidence" value="ECO:0007669"/>
    <property type="project" value="UniProtKB-KW"/>
</dbReference>
<dbReference type="PANTHER" id="PTHR47964">
    <property type="entry name" value="ATP-DEPENDENT DNA HELICASE HOMOLOG RECG, CHLOROPLASTIC"/>
    <property type="match status" value="1"/>
</dbReference>
<keyword evidence="5 11" id="KW-0347">Helicase</keyword>
<keyword evidence="7" id="KW-0238">DNA-binding</keyword>
<dbReference type="Pfam" id="PF03461">
    <property type="entry name" value="TRCF"/>
    <property type="match status" value="1"/>
</dbReference>
<dbReference type="InterPro" id="IPR003711">
    <property type="entry name" value="CarD-like/TRCF_RID"/>
</dbReference>
<dbReference type="SUPFAM" id="SSF141259">
    <property type="entry name" value="CarD-like"/>
    <property type="match status" value="1"/>
</dbReference>
<dbReference type="Pfam" id="PF00271">
    <property type="entry name" value="Helicase_C"/>
    <property type="match status" value="1"/>
</dbReference>
<dbReference type="GO" id="GO:0006281">
    <property type="term" value="P:DNA repair"/>
    <property type="evidence" value="ECO:0007669"/>
    <property type="project" value="UniProtKB-KW"/>
</dbReference>
<dbReference type="SUPFAM" id="SSF143517">
    <property type="entry name" value="TRCF domain-like"/>
    <property type="match status" value="1"/>
</dbReference>
<dbReference type="KEGG" id="cpo:COPRO5265_0762"/>
<sequence>MVYDARDLVEETLLPEGDPLLITKGTPMDVVLSFLKLTGYTRVDFCYDSFQWAKRGFVLDIYSDELYRLDFDEEDRVESIRIVDSETQMSIRRTEYATLWTRQIPVRPIDRMTQAVIYDSERTYRELRAVEVELTFPIRKVSPVKIDKFISVPSFSIDDLTAYKGKMVLVTQFPEVFSRKLGWPVFDSISAGLASGEKRFLVHGRIRMPFSLDGFDIHIDREGLGWKVGHRRSLELSWHGLKVGEPVLHVDRGVGVYDGIEYVEGKPYFSISYKDGHVLVPLERSQKLVRVPSTMSIDSLGPARWSRKSRALQQRALKMRSFLENRFKQKKSTQSFTIEPDEEIESAFAQSFQFEETSDQKQATEELHAWLAIPHPEEALIIGESGVGKTEVLMRAAVAVASAGYKAVIVVPTRVLVDQYMAAYSERIQSCGLLLSDDPALPWDILVGTHSLLKKQLYDDKLALVIFDEEQKFGVTHKNWFQEHFPWVKVIFSSATPIPRTFFLARRGYVKLIRMHELPYGRQKVTVFADEYSPDLVRKVLSDELDRGGLVIYIHPTIEGIDLRALELQQMFLDAEIEVLHARMTDKRIKSIFKKLQEGKIDILVATTIMEAGVDLPIANTIVVEDATHLGVSQMYQLKGRVGRNSVKGYAWFLYPPTASPATRSRIHSTVKLLNYSDSYALAELDTRYRGIGEIFGIRQHGLVKQEDVFAVDALLEQTYREEETEIVSWPIKMNIPEWILPEPERSNLLKDILDADTERELMQLFLMFKDLVGHIPEESKALFAYSLLKVLGNKRGITMIKFNSRGFQLVRENEIQDFKTGSVSSWDAIFAAVECLGGAKEWFEILKA</sequence>
<dbReference type="InterPro" id="IPR041471">
    <property type="entry name" value="UvrB_inter"/>
</dbReference>
<keyword evidence="3" id="KW-0227">DNA damage</keyword>
<dbReference type="PROSITE" id="PS51194">
    <property type="entry name" value="HELICASE_CTER"/>
    <property type="match status" value="1"/>
</dbReference>
<evidence type="ECO:0000313" key="11">
    <source>
        <dbReference type="EMBL" id="ACI17470.1"/>
    </source>
</evidence>
<dbReference type="SMART" id="SM01058">
    <property type="entry name" value="CarD_TRCF"/>
    <property type="match status" value="1"/>
</dbReference>
<reference evidence="11 12" key="2">
    <citation type="journal article" date="2014" name="Genome Announc.">
        <title>Complete Genome Sequence of Coprothermobacter proteolyticus DSM 5265.</title>
        <authorList>
            <person name="Alexiev A."/>
            <person name="Coil D.A."/>
            <person name="Badger J.H."/>
            <person name="Enticknap J."/>
            <person name="Ward N."/>
            <person name="Robb F.T."/>
            <person name="Eisen J.A."/>
        </authorList>
    </citation>
    <scope>NUCLEOTIDE SEQUENCE [LARGE SCALE GENOMIC DNA]</scope>
    <source>
        <strain evidence="12">ATCC 35245 / DSM 5265 / OCM 4 / BT</strain>
    </source>
</reference>
<protein>
    <submittedName>
        <fullName evidence="11">Transcription-repair-coupling factor (Trcf) (ATP-dependent helicase mfd), putative</fullName>
        <ecNumber evidence="11">3.6.1.-</ecNumber>
    </submittedName>
</protein>
<keyword evidence="2" id="KW-0547">Nucleotide-binding</keyword>
<evidence type="ECO:0000256" key="6">
    <source>
        <dbReference type="ARBA" id="ARBA00022840"/>
    </source>
</evidence>
<dbReference type="SMART" id="SM00490">
    <property type="entry name" value="HELICc"/>
    <property type="match status" value="1"/>
</dbReference>
<keyword evidence="8" id="KW-0234">DNA repair</keyword>
<evidence type="ECO:0000256" key="5">
    <source>
        <dbReference type="ARBA" id="ARBA00022806"/>
    </source>
</evidence>
<dbReference type="Gene3D" id="3.30.2060.10">
    <property type="entry name" value="Penicillin-binding protein 1b domain"/>
    <property type="match status" value="1"/>
</dbReference>
<dbReference type="GO" id="GO:0016787">
    <property type="term" value="F:hydrolase activity"/>
    <property type="evidence" value="ECO:0007669"/>
    <property type="project" value="UniProtKB-KW"/>
</dbReference>
<gene>
    <name evidence="11" type="ordered locus">COPRO5265_0762</name>
</gene>
<dbReference type="AlphaFoldDB" id="B5Y8L2"/>
<evidence type="ECO:0000259" key="10">
    <source>
        <dbReference type="PROSITE" id="PS51194"/>
    </source>
</evidence>
<name>B5Y8L2_COPPD</name>
<accession>B5Y8L2</accession>
<dbReference type="InterPro" id="IPR036101">
    <property type="entry name" value="CarD-like/TRCF_RID_sf"/>
</dbReference>
<dbReference type="STRING" id="309798.COPRO5265_0762"/>
<evidence type="ECO:0000256" key="7">
    <source>
        <dbReference type="ARBA" id="ARBA00023125"/>
    </source>
</evidence>
<dbReference type="SUPFAM" id="SSF52540">
    <property type="entry name" value="P-loop containing nucleoside triphosphate hydrolases"/>
    <property type="match status" value="2"/>
</dbReference>
<keyword evidence="12" id="KW-1185">Reference proteome</keyword>
<dbReference type="EC" id="3.6.1.-" evidence="11"/>
<feature type="domain" description="Helicase ATP-binding" evidence="9">
    <location>
        <begin position="370"/>
        <end position="515"/>
    </location>
</feature>
<keyword evidence="1" id="KW-0963">Cytoplasm</keyword>
<evidence type="ECO:0000256" key="3">
    <source>
        <dbReference type="ARBA" id="ARBA00022763"/>
    </source>
</evidence>
<evidence type="ECO:0000256" key="1">
    <source>
        <dbReference type="ARBA" id="ARBA00022490"/>
    </source>
</evidence>
<dbReference type="EMBL" id="CP001145">
    <property type="protein sequence ID" value="ACI17470.1"/>
    <property type="molecule type" value="Genomic_DNA"/>
</dbReference>
<evidence type="ECO:0000256" key="2">
    <source>
        <dbReference type="ARBA" id="ARBA00022741"/>
    </source>
</evidence>
<dbReference type="Proteomes" id="UP000001732">
    <property type="component" value="Chromosome"/>
</dbReference>
<evidence type="ECO:0000256" key="4">
    <source>
        <dbReference type="ARBA" id="ARBA00022801"/>
    </source>
</evidence>
<dbReference type="InterPro" id="IPR014001">
    <property type="entry name" value="Helicase_ATP-bd"/>
</dbReference>
<dbReference type="Gene3D" id="3.40.50.300">
    <property type="entry name" value="P-loop containing nucleotide triphosphate hydrolases"/>
    <property type="match status" value="2"/>
</dbReference>
<evidence type="ECO:0000259" key="9">
    <source>
        <dbReference type="PROSITE" id="PS51192"/>
    </source>
</evidence>